<evidence type="ECO:0000256" key="1">
    <source>
        <dbReference type="SAM" id="Phobius"/>
    </source>
</evidence>
<keyword evidence="1" id="KW-0812">Transmembrane</keyword>
<name>I4H6S6_MICAE</name>
<dbReference type="AlphaFoldDB" id="I4H6S6"/>
<evidence type="ECO:0000313" key="3">
    <source>
        <dbReference type="Proteomes" id="UP000003613"/>
    </source>
</evidence>
<feature type="transmembrane region" description="Helical" evidence="1">
    <location>
        <begin position="72"/>
        <end position="99"/>
    </location>
</feature>
<feature type="transmembrane region" description="Helical" evidence="1">
    <location>
        <begin position="234"/>
        <end position="254"/>
    </location>
</feature>
<protein>
    <recommendedName>
        <fullName evidence="4">Pentapeptide repeat-containing protein</fullName>
    </recommendedName>
</protein>
<dbReference type="SUPFAM" id="SSF141571">
    <property type="entry name" value="Pentapeptide repeat-like"/>
    <property type="match status" value="1"/>
</dbReference>
<comment type="caution">
    <text evidence="2">The sequence shown here is derived from an EMBL/GenBank/DDBJ whole genome shotgun (WGS) entry which is preliminary data.</text>
</comment>
<evidence type="ECO:0000313" key="2">
    <source>
        <dbReference type="EMBL" id="CCI17750.1"/>
    </source>
</evidence>
<feature type="transmembrane region" description="Helical" evidence="1">
    <location>
        <begin position="28"/>
        <end position="51"/>
    </location>
</feature>
<feature type="transmembrane region" description="Helical" evidence="1">
    <location>
        <begin position="306"/>
        <end position="328"/>
    </location>
</feature>
<evidence type="ECO:0008006" key="4">
    <source>
        <dbReference type="Google" id="ProtNLM"/>
    </source>
</evidence>
<dbReference type="HOGENOM" id="CLU_703597_0_0_3"/>
<keyword evidence="1" id="KW-1133">Transmembrane helix</keyword>
<feature type="transmembrane region" description="Helical" evidence="1">
    <location>
        <begin position="340"/>
        <end position="362"/>
    </location>
</feature>
<dbReference type="Gene3D" id="2.160.20.80">
    <property type="entry name" value="E3 ubiquitin-protein ligase SopA"/>
    <property type="match status" value="1"/>
</dbReference>
<dbReference type="EMBL" id="CAIM01000237">
    <property type="protein sequence ID" value="CCI17750.1"/>
    <property type="molecule type" value="Genomic_DNA"/>
</dbReference>
<feature type="transmembrane region" description="Helical" evidence="1">
    <location>
        <begin position="207"/>
        <end position="228"/>
    </location>
</feature>
<proteinExistence type="predicted"/>
<reference evidence="2 3" key="1">
    <citation type="submission" date="2012-04" db="EMBL/GenBank/DDBJ databases">
        <authorList>
            <person name="Genoscope - CEA"/>
        </authorList>
    </citation>
    <scope>NUCLEOTIDE SEQUENCE [LARGE SCALE GENOMIC DNA]</scope>
    <source>
        <strain evidence="2 3">9807</strain>
    </source>
</reference>
<accession>I4H6S6</accession>
<organism evidence="2 3">
    <name type="scientific">Microcystis aeruginosa PCC 9807</name>
    <dbReference type="NCBI Taxonomy" id="1160283"/>
    <lineage>
        <taxon>Bacteria</taxon>
        <taxon>Bacillati</taxon>
        <taxon>Cyanobacteriota</taxon>
        <taxon>Cyanophyceae</taxon>
        <taxon>Oscillatoriophycideae</taxon>
        <taxon>Chroococcales</taxon>
        <taxon>Microcystaceae</taxon>
        <taxon>Microcystis</taxon>
    </lineage>
</organism>
<feature type="transmembrane region" description="Helical" evidence="1">
    <location>
        <begin position="274"/>
        <end position="294"/>
    </location>
</feature>
<dbReference type="InterPro" id="IPR001646">
    <property type="entry name" value="5peptide_repeat"/>
</dbReference>
<sequence length="392" mass="44021">MAVLIGVVQGFLGSKILTFSYDFGGYILSIPIMILGLLIGLFLSHSLITFLRSLSESLNKEFVNDTLLMSSFSGFFLDNILGLNFIFAPLCLFFLWMLIGDFQLKTGTFFNKANLSRTQFTQATLINCDFSSSDLNNCTFYKATLRNSNFANANVNGTDFSSAKLIGTNKKNWNINADTNFNETIFIENISTIWLGFLVNFFKKANLLGLFLMGFSFACYIPLIVPFVNSNILLFLKLIIVVWLIFSILISPLFSRFSDKGITKLRKKLRIPFIGLIFTTYIIYIIYRICILFGGEHEHIGGTGFISFSSAGSLLGDIFWLPILSLALVIRKIRRNGRNLFISIIFTVSSFAFGIGVGYLIFVTLPNLILLGWITMPIGLLFLISSFPFEDS</sequence>
<dbReference type="Proteomes" id="UP000003613">
    <property type="component" value="Unassembled WGS sequence"/>
</dbReference>
<dbReference type="Pfam" id="PF00805">
    <property type="entry name" value="Pentapeptide"/>
    <property type="match status" value="1"/>
</dbReference>
<gene>
    <name evidence="2" type="ORF">MICAF_3110001</name>
</gene>
<feature type="transmembrane region" description="Helical" evidence="1">
    <location>
        <begin position="368"/>
        <end position="389"/>
    </location>
</feature>
<keyword evidence="1" id="KW-0472">Membrane</keyword>